<feature type="transmembrane region" description="Helical" evidence="1">
    <location>
        <begin position="54"/>
        <end position="73"/>
    </location>
</feature>
<organism evidence="3 4">
    <name type="scientific">Spirosoma foliorum</name>
    <dbReference type="NCBI Taxonomy" id="2710596"/>
    <lineage>
        <taxon>Bacteria</taxon>
        <taxon>Pseudomonadati</taxon>
        <taxon>Bacteroidota</taxon>
        <taxon>Cytophagia</taxon>
        <taxon>Cytophagales</taxon>
        <taxon>Cytophagaceae</taxon>
        <taxon>Spirosoma</taxon>
    </lineage>
</organism>
<evidence type="ECO:0000313" key="4">
    <source>
        <dbReference type="Proteomes" id="UP000515369"/>
    </source>
</evidence>
<dbReference type="AlphaFoldDB" id="A0A7G5GN99"/>
<protein>
    <submittedName>
        <fullName evidence="3">DUF1648 domain-containing protein</fullName>
    </submittedName>
</protein>
<keyword evidence="1" id="KW-1133">Transmembrane helix</keyword>
<proteinExistence type="predicted"/>
<feature type="transmembrane region" description="Helical" evidence="1">
    <location>
        <begin position="85"/>
        <end position="103"/>
    </location>
</feature>
<keyword evidence="1" id="KW-0472">Membrane</keyword>
<dbReference type="EMBL" id="CP059732">
    <property type="protein sequence ID" value="QMW00341.1"/>
    <property type="molecule type" value="Genomic_DNA"/>
</dbReference>
<evidence type="ECO:0000259" key="2">
    <source>
        <dbReference type="Pfam" id="PF07853"/>
    </source>
</evidence>
<keyword evidence="4" id="KW-1185">Reference proteome</keyword>
<gene>
    <name evidence="3" type="ORF">H3H32_20220</name>
</gene>
<keyword evidence="1" id="KW-0812">Transmembrane</keyword>
<evidence type="ECO:0000256" key="1">
    <source>
        <dbReference type="SAM" id="Phobius"/>
    </source>
</evidence>
<dbReference type="KEGG" id="sfol:H3H32_20220"/>
<feature type="transmembrane region" description="Helical" evidence="1">
    <location>
        <begin position="7"/>
        <end position="24"/>
    </location>
</feature>
<feature type="transmembrane region" description="Helical" evidence="1">
    <location>
        <begin position="115"/>
        <end position="133"/>
    </location>
</feature>
<name>A0A7G5GN99_9BACT</name>
<dbReference type="Proteomes" id="UP000515369">
    <property type="component" value="Chromosome"/>
</dbReference>
<feature type="domain" description="DUF1648" evidence="2">
    <location>
        <begin position="11"/>
        <end position="55"/>
    </location>
</feature>
<dbReference type="RefSeq" id="WP_182457458.1">
    <property type="nucleotide sequence ID" value="NZ_CP059732.1"/>
</dbReference>
<evidence type="ECO:0000313" key="3">
    <source>
        <dbReference type="EMBL" id="QMW00341.1"/>
    </source>
</evidence>
<sequence>MKNSYQWLGNLITYIPMLYVVLIWDRMPARLPVHFTETGQADQFSTRDSWLCTLLIMFVLLIIFRSSVLSLLLKRTDLPEPRRIILQLLTASFVASVLLIYILQTTLSAPIYTDYLPILLSFFWGGYLVFLGSQANDSSEKGNDSSAKR</sequence>
<accession>A0A7G5GN99</accession>
<dbReference type="InterPro" id="IPR012867">
    <property type="entry name" value="DUF1648"/>
</dbReference>
<reference evidence="3 4" key="1">
    <citation type="submission" date="2020-07" db="EMBL/GenBank/DDBJ databases">
        <title>Spirosoma foliorum sp. nov., isolated from the leaves on the Nejang mountain Korea, Republic of.</title>
        <authorList>
            <person name="Ho H."/>
            <person name="Lee Y.-J."/>
            <person name="Nurcahyanto D.-A."/>
            <person name="Kim S.-G."/>
        </authorList>
    </citation>
    <scope>NUCLEOTIDE SEQUENCE [LARGE SCALE GENOMIC DNA]</scope>
    <source>
        <strain evidence="3 4">PL0136</strain>
    </source>
</reference>
<dbReference type="Pfam" id="PF07853">
    <property type="entry name" value="DUF1648"/>
    <property type="match status" value="1"/>
</dbReference>